<dbReference type="Proteomes" id="UP000228906">
    <property type="component" value="Unassembled WGS sequence"/>
</dbReference>
<evidence type="ECO:0000313" key="2">
    <source>
        <dbReference type="Proteomes" id="UP000228906"/>
    </source>
</evidence>
<protein>
    <submittedName>
        <fullName evidence="1">Uncharacterized protein</fullName>
    </submittedName>
</protein>
<sequence>MKNLSAGIKTSHQDRTQFIKGNVREVKNFLTESEEKRRKDFDVLLKDIQTKVKEIKGDTSNLLSRYDKEMKELASDLKESAAHLKTFLKENEEKRMVDFKEMMKDIATVIGDIVADVKTIRKSTSHLMANYQTERKEAAGYWAGLNGKTKAHQVKKDQE</sequence>
<accession>A0A2H0UXM3</accession>
<organism evidence="1 2">
    <name type="scientific">bacterium (Candidatus Gribaldobacteria) CG10_big_fil_rev_8_21_14_0_10_41_12</name>
    <dbReference type="NCBI Taxonomy" id="2014277"/>
    <lineage>
        <taxon>Bacteria</taxon>
        <taxon>Candidatus Gribaldobacteria</taxon>
    </lineage>
</organism>
<gene>
    <name evidence="1" type="ORF">COU03_03580</name>
</gene>
<proteinExistence type="predicted"/>
<dbReference type="EMBL" id="PFAV01000066">
    <property type="protein sequence ID" value="PIR90939.1"/>
    <property type="molecule type" value="Genomic_DNA"/>
</dbReference>
<name>A0A2H0UXM3_9BACT</name>
<reference evidence="2" key="1">
    <citation type="submission" date="2017-09" db="EMBL/GenBank/DDBJ databases">
        <title>Depth-based differentiation of microbial function through sediment-hosted aquifers and enrichment of novel symbionts in the deep terrestrial subsurface.</title>
        <authorList>
            <person name="Probst A.J."/>
            <person name="Ladd B."/>
            <person name="Jarett J.K."/>
            <person name="Geller-Mcgrath D.E."/>
            <person name="Sieber C.M.K."/>
            <person name="Emerson J.B."/>
            <person name="Anantharaman K."/>
            <person name="Thomas B.C."/>
            <person name="Malmstrom R."/>
            <person name="Stieglmeier M."/>
            <person name="Klingl A."/>
            <person name="Woyke T."/>
            <person name="Ryan C.M."/>
            <person name="Banfield J.F."/>
        </authorList>
    </citation>
    <scope>NUCLEOTIDE SEQUENCE [LARGE SCALE GENOMIC DNA]</scope>
</reference>
<evidence type="ECO:0000313" key="1">
    <source>
        <dbReference type="EMBL" id="PIR90939.1"/>
    </source>
</evidence>
<dbReference type="AlphaFoldDB" id="A0A2H0UXM3"/>
<comment type="caution">
    <text evidence="1">The sequence shown here is derived from an EMBL/GenBank/DDBJ whole genome shotgun (WGS) entry which is preliminary data.</text>
</comment>